<dbReference type="RefSeq" id="WP_104424228.1">
    <property type="nucleotide sequence ID" value="NZ_PTIY01000009.1"/>
</dbReference>
<comment type="caution">
    <text evidence="2">The sequence shown here is derived from an EMBL/GenBank/DDBJ whole genome shotgun (WGS) entry which is preliminary data.</text>
</comment>
<proteinExistence type="predicted"/>
<keyword evidence="1" id="KW-1133">Transmembrane helix</keyword>
<sequence>MKDKNAEPKVSVFQHSKDLQDPVFHQKAVLHKQLFFTLAVAVGIFFSASVAANSAEVEAAIDLMKQSHMDQCQKIKIKKELLIAHQHHDQAKLKALAPELDAINKRLKPTEDKLTILKSAMMKNPDDESDFATAMLYLDACN</sequence>
<keyword evidence="1" id="KW-0472">Membrane</keyword>
<evidence type="ECO:0000256" key="1">
    <source>
        <dbReference type="SAM" id="Phobius"/>
    </source>
</evidence>
<reference evidence="2 3" key="1">
    <citation type="submission" date="2018-02" db="EMBL/GenBank/DDBJ databases">
        <title>Subsurface microbial communities from deep shales in Ohio and West Virginia, USA.</title>
        <authorList>
            <person name="Wrighton K."/>
        </authorList>
    </citation>
    <scope>NUCLEOTIDE SEQUENCE [LARGE SCALE GENOMIC DNA]</scope>
    <source>
        <strain evidence="2 3">OWC-G53F</strain>
    </source>
</reference>
<evidence type="ECO:0000313" key="3">
    <source>
        <dbReference type="Proteomes" id="UP000238071"/>
    </source>
</evidence>
<dbReference type="EMBL" id="PTIY01000009">
    <property type="protein sequence ID" value="PPK70067.1"/>
    <property type="molecule type" value="Genomic_DNA"/>
</dbReference>
<gene>
    <name evidence="2" type="ORF">B0F88_109169</name>
</gene>
<protein>
    <submittedName>
        <fullName evidence="2">Uncharacterized protein</fullName>
    </submittedName>
</protein>
<dbReference type="OrthoDB" id="9833128at2"/>
<dbReference type="AlphaFoldDB" id="A0A2S6GY11"/>
<name>A0A2S6GY11_9GAMM</name>
<feature type="transmembrane region" description="Helical" evidence="1">
    <location>
        <begin position="34"/>
        <end position="52"/>
    </location>
</feature>
<evidence type="ECO:0000313" key="2">
    <source>
        <dbReference type="EMBL" id="PPK70067.1"/>
    </source>
</evidence>
<accession>A0A2S6GY11</accession>
<keyword evidence="1" id="KW-0812">Transmembrane</keyword>
<organism evidence="2 3">
    <name type="scientific">Methylobacter tundripaludum</name>
    <dbReference type="NCBI Taxonomy" id="173365"/>
    <lineage>
        <taxon>Bacteria</taxon>
        <taxon>Pseudomonadati</taxon>
        <taxon>Pseudomonadota</taxon>
        <taxon>Gammaproteobacteria</taxon>
        <taxon>Methylococcales</taxon>
        <taxon>Methylococcaceae</taxon>
        <taxon>Methylobacter</taxon>
    </lineage>
</organism>
<dbReference type="Proteomes" id="UP000238071">
    <property type="component" value="Unassembled WGS sequence"/>
</dbReference>
<keyword evidence="3" id="KW-1185">Reference proteome</keyword>